<dbReference type="NCBIfam" id="TIGR00481">
    <property type="entry name" value="YbhB/YbcL family Raf kinase inhibitor-like protein"/>
    <property type="match status" value="1"/>
</dbReference>
<accession>A0A199W3K7</accession>
<dbReference type="EMBL" id="LSRQ01000333">
    <property type="protein sequence ID" value="OAY83490.1"/>
    <property type="molecule type" value="Genomic_DNA"/>
</dbReference>
<protein>
    <submittedName>
        <fullName evidence="1">UPF0098 protein</fullName>
    </submittedName>
</protein>
<gene>
    <name evidence="1" type="ORF">ACMD2_00186</name>
</gene>
<dbReference type="Proteomes" id="UP000092600">
    <property type="component" value="Unassembled WGS sequence"/>
</dbReference>
<dbReference type="InterPro" id="IPR036610">
    <property type="entry name" value="PEBP-like_sf"/>
</dbReference>
<dbReference type="CDD" id="cd00865">
    <property type="entry name" value="PEBP_bact_arch"/>
    <property type="match status" value="1"/>
</dbReference>
<dbReference type="PANTHER" id="PTHR30289">
    <property type="entry name" value="UNCHARACTERIZED PROTEIN YBCL-RELATED"/>
    <property type="match status" value="1"/>
</dbReference>
<dbReference type="Gene3D" id="3.90.280.10">
    <property type="entry name" value="PEBP-like"/>
    <property type="match status" value="1"/>
</dbReference>
<evidence type="ECO:0000313" key="2">
    <source>
        <dbReference type="Proteomes" id="UP000092600"/>
    </source>
</evidence>
<dbReference type="InterPro" id="IPR005247">
    <property type="entry name" value="YbhB_YbcL/LppC-like"/>
</dbReference>
<proteinExistence type="predicted"/>
<reference evidence="1 2" key="1">
    <citation type="journal article" date="2016" name="DNA Res.">
        <title>The draft genome of MD-2 pineapple using hybrid error correction of long reads.</title>
        <authorList>
            <person name="Redwan R.M."/>
            <person name="Saidin A."/>
            <person name="Kumar S.V."/>
        </authorList>
    </citation>
    <scope>NUCLEOTIDE SEQUENCE [LARGE SCALE GENOMIC DNA]</scope>
    <source>
        <strain evidence="2">cv. MD2</strain>
        <tissue evidence="1">Leaf</tissue>
    </source>
</reference>
<sequence length="175" mass="19855">MAVIVEELREEEKLRLVSPAFEEGGRLPRHYTGEGQGAKRDVSPPLEWYGVPEGTKSLALVVEDIDEPQEKSTPIVPWTHWVLVNIPPDVRRIPEGFSGKEEDLGGEYARIKEGHNDWKVPGYRGPIPTHHGHRIRFRLFALDDEMHLGNKVTKEKLLDAIQGHVLEEAELVAIY</sequence>
<dbReference type="Pfam" id="PF01161">
    <property type="entry name" value="PBP"/>
    <property type="match status" value="1"/>
</dbReference>
<dbReference type="PANTHER" id="PTHR30289:SF1">
    <property type="entry name" value="PEBP (PHOSPHATIDYLETHANOLAMINE-BINDING PROTEIN) FAMILY PROTEIN"/>
    <property type="match status" value="1"/>
</dbReference>
<evidence type="ECO:0000313" key="1">
    <source>
        <dbReference type="EMBL" id="OAY83490.1"/>
    </source>
</evidence>
<dbReference type="SUPFAM" id="SSF49777">
    <property type="entry name" value="PEBP-like"/>
    <property type="match status" value="1"/>
</dbReference>
<name>A0A199W3K7_ANACO</name>
<dbReference type="STRING" id="4615.A0A199W3K7"/>
<dbReference type="AlphaFoldDB" id="A0A199W3K7"/>
<organism evidence="1 2">
    <name type="scientific">Ananas comosus</name>
    <name type="common">Pineapple</name>
    <name type="synonym">Ananas ananas</name>
    <dbReference type="NCBI Taxonomy" id="4615"/>
    <lineage>
        <taxon>Eukaryota</taxon>
        <taxon>Viridiplantae</taxon>
        <taxon>Streptophyta</taxon>
        <taxon>Embryophyta</taxon>
        <taxon>Tracheophyta</taxon>
        <taxon>Spermatophyta</taxon>
        <taxon>Magnoliopsida</taxon>
        <taxon>Liliopsida</taxon>
        <taxon>Poales</taxon>
        <taxon>Bromeliaceae</taxon>
        <taxon>Bromelioideae</taxon>
        <taxon>Ananas</taxon>
    </lineage>
</organism>
<comment type="caution">
    <text evidence="1">The sequence shown here is derived from an EMBL/GenBank/DDBJ whole genome shotgun (WGS) entry which is preliminary data.</text>
</comment>
<dbReference type="InterPro" id="IPR008914">
    <property type="entry name" value="PEBP"/>
</dbReference>